<evidence type="ECO:0000256" key="2">
    <source>
        <dbReference type="ARBA" id="ARBA00022448"/>
    </source>
</evidence>
<dbReference type="InterPro" id="IPR050492">
    <property type="entry name" value="Bact_metal-bind_prot9"/>
</dbReference>
<evidence type="ECO:0000256" key="4">
    <source>
        <dbReference type="ARBA" id="ARBA00022729"/>
    </source>
</evidence>
<dbReference type="PROSITE" id="PS51257">
    <property type="entry name" value="PROKAR_LIPOPROTEIN"/>
    <property type="match status" value="1"/>
</dbReference>
<evidence type="ECO:0000313" key="6">
    <source>
        <dbReference type="Proteomes" id="UP000182811"/>
    </source>
</evidence>
<organism evidence="5 6">
    <name type="scientific">Neomoorella thermoacetica</name>
    <name type="common">Clostridium thermoaceticum</name>
    <dbReference type="NCBI Taxonomy" id="1525"/>
    <lineage>
        <taxon>Bacteria</taxon>
        <taxon>Bacillati</taxon>
        <taxon>Bacillota</taxon>
        <taxon>Clostridia</taxon>
        <taxon>Neomoorellales</taxon>
        <taxon>Neomoorellaceae</taxon>
        <taxon>Neomoorella</taxon>
    </lineage>
</organism>
<name>A0A1J5NP83_NEOTH</name>
<sequence length="285" mass="30774">MFSLRNRGRLMVSSILLLILALLITTGCNSKQPGSKLKVVTGTSLLMTAVQEVGGDRVEVKNIIPPASCPGHFDIKPSDVAMLGQARVFLMHDWQGQLFTQELVASVKNPKLEVVPVAIKGNWMAPPVWQQALQTVAGILGEKDPANKEYYQTNAQKAIDQAAKAGQEMQGRLQAAGSGKVKVLCSNQQEGFVRWAGLQVVDTYGRPEELTPQKVKELVDKGRQAGVKLIIDNLQSGPDAGTGIAKELGVPQVTLSNFPGGLPGTDEWEPAVRKNVDLLLMSFPK</sequence>
<dbReference type="Proteomes" id="UP000182811">
    <property type="component" value="Unassembled WGS sequence"/>
</dbReference>
<keyword evidence="2" id="KW-0813">Transport</keyword>
<reference evidence="5 6" key="1">
    <citation type="submission" date="2016-08" db="EMBL/GenBank/DDBJ databases">
        <title>Genome-based comparison of Moorella thermoacetic strains.</title>
        <authorList>
            <person name="Poehlein A."/>
            <person name="Bengelsdorf F.R."/>
            <person name="Esser C."/>
            <person name="Duerre P."/>
            <person name="Daniel R."/>
        </authorList>
    </citation>
    <scope>NUCLEOTIDE SEQUENCE [LARGE SCALE GENOMIC DNA]</scope>
    <source>
        <strain evidence="5 6">DSM 21394</strain>
    </source>
</reference>
<comment type="subcellular location">
    <subcellularLocation>
        <location evidence="1">Cell envelope</location>
    </subcellularLocation>
</comment>
<comment type="caution">
    <text evidence="5">The sequence shown here is derived from an EMBL/GenBank/DDBJ whole genome shotgun (WGS) entry which is preliminary data.</text>
</comment>
<dbReference type="GO" id="GO:0030001">
    <property type="term" value="P:metal ion transport"/>
    <property type="evidence" value="ECO:0007669"/>
    <property type="project" value="InterPro"/>
</dbReference>
<proteinExistence type="predicted"/>
<keyword evidence="3" id="KW-0479">Metal-binding</keyword>
<dbReference type="Pfam" id="PF01297">
    <property type="entry name" value="ZnuA"/>
    <property type="match status" value="1"/>
</dbReference>
<dbReference type="PANTHER" id="PTHR42953">
    <property type="entry name" value="HIGH-AFFINITY ZINC UPTAKE SYSTEM PROTEIN ZNUA-RELATED"/>
    <property type="match status" value="1"/>
</dbReference>
<evidence type="ECO:0000256" key="1">
    <source>
        <dbReference type="ARBA" id="ARBA00004196"/>
    </source>
</evidence>
<dbReference type="Gene3D" id="3.40.50.1980">
    <property type="entry name" value="Nitrogenase molybdenum iron protein domain"/>
    <property type="match status" value="3"/>
</dbReference>
<dbReference type="GO" id="GO:0046872">
    <property type="term" value="F:metal ion binding"/>
    <property type="evidence" value="ECO:0007669"/>
    <property type="project" value="UniProtKB-KW"/>
</dbReference>
<keyword evidence="5" id="KW-0449">Lipoprotein</keyword>
<keyword evidence="4" id="KW-0732">Signal</keyword>
<protein>
    <submittedName>
        <fullName evidence="5">Manganese ABC transporter substrate-binding lipoprotein</fullName>
    </submittedName>
</protein>
<dbReference type="GO" id="GO:0030313">
    <property type="term" value="C:cell envelope"/>
    <property type="evidence" value="ECO:0007669"/>
    <property type="project" value="UniProtKB-SubCell"/>
</dbReference>
<dbReference type="PANTHER" id="PTHR42953:SF1">
    <property type="entry name" value="METAL-BINDING PROTEIN HI_0362-RELATED"/>
    <property type="match status" value="1"/>
</dbReference>
<dbReference type="EMBL" id="MDDC01000004">
    <property type="protein sequence ID" value="OIQ60586.1"/>
    <property type="molecule type" value="Genomic_DNA"/>
</dbReference>
<gene>
    <name evidence="5" type="primary">psaA</name>
    <name evidence="5" type="ORF">MOTE_05500</name>
</gene>
<evidence type="ECO:0000313" key="5">
    <source>
        <dbReference type="EMBL" id="OIQ60586.1"/>
    </source>
</evidence>
<dbReference type="SUPFAM" id="SSF53807">
    <property type="entry name" value="Helical backbone' metal receptor"/>
    <property type="match status" value="1"/>
</dbReference>
<dbReference type="InterPro" id="IPR006127">
    <property type="entry name" value="ZnuA-like"/>
</dbReference>
<accession>A0A1J5NP83</accession>
<dbReference type="AlphaFoldDB" id="A0A1J5NP83"/>
<evidence type="ECO:0000256" key="3">
    <source>
        <dbReference type="ARBA" id="ARBA00022723"/>
    </source>
</evidence>